<dbReference type="AlphaFoldDB" id="A0A5Q5CCE0"/>
<dbReference type="GO" id="GO:0016740">
    <property type="term" value="F:transferase activity"/>
    <property type="evidence" value="ECO:0007669"/>
    <property type="project" value="UniProtKB-KW"/>
</dbReference>
<sequence length="278" mass="31552">MTIALVTPLKDEIQNLPRLYNSIAALSSRINHWVICENGSTDGSVEFLLETEKPNTVDSLHVLHIDTGTPDYQLGFKYSRIVEAGFSFLRQHDDYQNISYVGILDADCFPYPQYYEQLVREFELRETLGILSGSLVRPDGTRLPTAKGFPRGNSRVWRKQCLEDAPYLIGMSADTLSAIRAQERGWCFDALSDALVETRDIGHRVGQEYYGQSAYYRGETLAFTALKCAKRSLTSPRSALEYFSGYLDALRSGGPRVQDEEILAYSRHKLARRFRLAR</sequence>
<evidence type="ECO:0000259" key="1">
    <source>
        <dbReference type="Pfam" id="PF00535"/>
    </source>
</evidence>
<dbReference type="InterPro" id="IPR029044">
    <property type="entry name" value="Nucleotide-diphossugar_trans"/>
</dbReference>
<dbReference type="EMBL" id="CP000580">
    <property type="protein sequence ID" value="ABN96769.1"/>
    <property type="molecule type" value="Genomic_DNA"/>
</dbReference>
<dbReference type="SUPFAM" id="SSF53448">
    <property type="entry name" value="Nucleotide-diphospho-sugar transferases"/>
    <property type="match status" value="1"/>
</dbReference>
<protein>
    <submittedName>
        <fullName evidence="2">Glycosyl transferase, family 2</fullName>
    </submittedName>
</protein>
<organism evidence="2">
    <name type="scientific">Mycobacterium sp. (strain JLS)</name>
    <dbReference type="NCBI Taxonomy" id="164757"/>
    <lineage>
        <taxon>Bacteria</taxon>
        <taxon>Bacillati</taxon>
        <taxon>Actinomycetota</taxon>
        <taxon>Actinomycetes</taxon>
        <taxon>Mycobacteriales</taxon>
        <taxon>Mycobacteriaceae</taxon>
        <taxon>Mycobacterium</taxon>
    </lineage>
</organism>
<reference evidence="2" key="1">
    <citation type="submission" date="2007-02" db="EMBL/GenBank/DDBJ databases">
        <title>Complete sequence of Mycobacterium sp. JLS.</title>
        <authorList>
            <consortium name="US DOE Joint Genome Institute"/>
            <person name="Copeland A."/>
            <person name="Lucas S."/>
            <person name="Lapidus A."/>
            <person name="Barry K."/>
            <person name="Detter J.C."/>
            <person name="Glavina del Rio T."/>
            <person name="Hammon N."/>
            <person name="Israni S."/>
            <person name="Dalin E."/>
            <person name="Tice H."/>
            <person name="Pitluck S."/>
            <person name="Chain P."/>
            <person name="Malfatti S."/>
            <person name="Shin M."/>
            <person name="Vergez L."/>
            <person name="Schmutz J."/>
            <person name="Larimer F."/>
            <person name="Land M."/>
            <person name="Hauser L."/>
            <person name="Kyrpides N."/>
            <person name="Mikhailova N."/>
            <person name="Miller C.D."/>
            <person name="Anderson A.J."/>
            <person name="Sims R.C."/>
            <person name="Richardson P."/>
        </authorList>
    </citation>
    <scope>NUCLEOTIDE SEQUENCE [LARGE SCALE GENOMIC DNA]</scope>
    <source>
        <strain evidence="2">JLS</strain>
    </source>
</reference>
<dbReference type="Gene3D" id="3.90.550.10">
    <property type="entry name" value="Spore Coat Polysaccharide Biosynthesis Protein SpsA, Chain A"/>
    <property type="match status" value="1"/>
</dbReference>
<dbReference type="KEGG" id="mjl:Mjls_0960"/>
<accession>A0A5Q5CCE0</accession>
<feature type="domain" description="Glycosyltransferase 2-like" evidence="1">
    <location>
        <begin position="6"/>
        <end position="177"/>
    </location>
</feature>
<dbReference type="Pfam" id="PF00535">
    <property type="entry name" value="Glycos_transf_2"/>
    <property type="match status" value="1"/>
</dbReference>
<evidence type="ECO:0000313" key="2">
    <source>
        <dbReference type="EMBL" id="ABN96769.1"/>
    </source>
</evidence>
<gene>
    <name evidence="2" type="ordered locus">Mjls_0960</name>
</gene>
<proteinExistence type="predicted"/>
<name>A0A5Q5CCE0_MYCSJ</name>
<dbReference type="CDD" id="cd00761">
    <property type="entry name" value="Glyco_tranf_GTA_type"/>
    <property type="match status" value="1"/>
</dbReference>
<dbReference type="InterPro" id="IPR001173">
    <property type="entry name" value="Glyco_trans_2-like"/>
</dbReference>
<keyword evidence="2" id="KW-0808">Transferase</keyword>